<dbReference type="AlphaFoldDB" id="A0A2U1NTF4"/>
<accession>A0A2U1NTF4</accession>
<dbReference type="GO" id="GO:0008270">
    <property type="term" value="F:zinc ion binding"/>
    <property type="evidence" value="ECO:0007669"/>
    <property type="project" value="UniProtKB-KW"/>
</dbReference>
<dbReference type="Proteomes" id="UP000245207">
    <property type="component" value="Unassembled WGS sequence"/>
</dbReference>
<keyword evidence="2" id="KW-0175">Coiled coil</keyword>
<protein>
    <submittedName>
        <fullName evidence="4">Zinc finger, RING/FYVE/PHD-type</fullName>
    </submittedName>
</protein>
<dbReference type="EMBL" id="PKPP01002223">
    <property type="protein sequence ID" value="PWA76774.1"/>
    <property type="molecule type" value="Genomic_DNA"/>
</dbReference>
<evidence type="ECO:0000313" key="5">
    <source>
        <dbReference type="Proteomes" id="UP000245207"/>
    </source>
</evidence>
<evidence type="ECO:0000259" key="3">
    <source>
        <dbReference type="PROSITE" id="PS50089"/>
    </source>
</evidence>
<name>A0A2U1NTF4_ARTAN</name>
<keyword evidence="5" id="KW-1185">Reference proteome</keyword>
<keyword evidence="1" id="KW-0862">Zinc</keyword>
<organism evidence="4 5">
    <name type="scientific">Artemisia annua</name>
    <name type="common">Sweet wormwood</name>
    <dbReference type="NCBI Taxonomy" id="35608"/>
    <lineage>
        <taxon>Eukaryota</taxon>
        <taxon>Viridiplantae</taxon>
        <taxon>Streptophyta</taxon>
        <taxon>Embryophyta</taxon>
        <taxon>Tracheophyta</taxon>
        <taxon>Spermatophyta</taxon>
        <taxon>Magnoliopsida</taxon>
        <taxon>eudicotyledons</taxon>
        <taxon>Gunneridae</taxon>
        <taxon>Pentapetalae</taxon>
        <taxon>asterids</taxon>
        <taxon>campanulids</taxon>
        <taxon>Asterales</taxon>
        <taxon>Asteraceae</taxon>
        <taxon>Asteroideae</taxon>
        <taxon>Anthemideae</taxon>
        <taxon>Artemisiinae</taxon>
        <taxon>Artemisia</taxon>
    </lineage>
</organism>
<comment type="caution">
    <text evidence="4">The sequence shown here is derived from an EMBL/GenBank/DDBJ whole genome shotgun (WGS) entry which is preliminary data.</text>
</comment>
<dbReference type="InterPro" id="IPR001841">
    <property type="entry name" value="Znf_RING"/>
</dbReference>
<feature type="coiled-coil region" evidence="2">
    <location>
        <begin position="57"/>
        <end position="94"/>
    </location>
</feature>
<gene>
    <name evidence="4" type="ORF">CTI12_AA230410</name>
</gene>
<dbReference type="Gene3D" id="3.30.40.10">
    <property type="entry name" value="Zinc/RING finger domain, C3HC4 (zinc finger)"/>
    <property type="match status" value="1"/>
</dbReference>
<reference evidence="4 5" key="1">
    <citation type="journal article" date="2018" name="Mol. Plant">
        <title>The genome of Artemisia annua provides insight into the evolution of Asteraceae family and artemisinin biosynthesis.</title>
        <authorList>
            <person name="Shen Q."/>
            <person name="Zhang L."/>
            <person name="Liao Z."/>
            <person name="Wang S."/>
            <person name="Yan T."/>
            <person name="Shi P."/>
            <person name="Liu M."/>
            <person name="Fu X."/>
            <person name="Pan Q."/>
            <person name="Wang Y."/>
            <person name="Lv Z."/>
            <person name="Lu X."/>
            <person name="Zhang F."/>
            <person name="Jiang W."/>
            <person name="Ma Y."/>
            <person name="Chen M."/>
            <person name="Hao X."/>
            <person name="Li L."/>
            <person name="Tang Y."/>
            <person name="Lv G."/>
            <person name="Zhou Y."/>
            <person name="Sun X."/>
            <person name="Brodelius P.E."/>
            <person name="Rose J.K.C."/>
            <person name="Tang K."/>
        </authorList>
    </citation>
    <scope>NUCLEOTIDE SEQUENCE [LARGE SCALE GENOMIC DNA]</scope>
    <source>
        <strain evidence="5">cv. Huhao1</strain>
        <tissue evidence="4">Leaf</tissue>
    </source>
</reference>
<dbReference type="PROSITE" id="PS50089">
    <property type="entry name" value="ZF_RING_2"/>
    <property type="match status" value="1"/>
</dbReference>
<keyword evidence="1" id="KW-0479">Metal-binding</keyword>
<feature type="domain" description="RING-type" evidence="3">
    <location>
        <begin position="131"/>
        <end position="166"/>
    </location>
</feature>
<evidence type="ECO:0000313" key="4">
    <source>
        <dbReference type="EMBL" id="PWA76774.1"/>
    </source>
</evidence>
<keyword evidence="1" id="KW-0863">Zinc-finger</keyword>
<evidence type="ECO:0000256" key="1">
    <source>
        <dbReference type="PROSITE-ProRule" id="PRU00175"/>
    </source>
</evidence>
<evidence type="ECO:0000256" key="2">
    <source>
        <dbReference type="SAM" id="Coils"/>
    </source>
</evidence>
<proteinExistence type="predicted"/>
<dbReference type="Pfam" id="PF13920">
    <property type="entry name" value="zf-C3HC4_3"/>
    <property type="match status" value="1"/>
</dbReference>
<sequence length="181" mass="20670">MGPITRICKRKIKTCIGDDLSLALPGTHVASASQPKDDDLYSDMREQFQTNVLDVCRKKLEVEVNKTEAVEAELKRVRKLYHRYVEKMDKLEDKRQRRVALLLEARDSLGGGKEEVGSNYDINTRNVGIMCRKCEIVMANSVFFPCRHLCVCMGCYHKVKVCPICDAQRSTSFKVDVRIPN</sequence>
<dbReference type="OrthoDB" id="1711136at2759"/>
<dbReference type="STRING" id="35608.A0A2U1NTF4"/>
<dbReference type="InterPro" id="IPR013083">
    <property type="entry name" value="Znf_RING/FYVE/PHD"/>
</dbReference>